<sequence>MYVAVYCGSLATVPQSYVDLAAEVGRQIAERGWHLVWGGGQTSMMGAVAREARAGGAHTYGVIPRGLATREIADRESTELHVVETMRERKKMMDDKADAFLTLPGGIGTAEEFFEVWTAGVLGMHDKPVVLLDVDNHYKGLVEWLTELRDKGFVSHAALESLVVTDDVSAALDACVVQTLGAGEEFGLR</sequence>
<evidence type="ECO:0000256" key="2">
    <source>
        <dbReference type="RuleBase" id="RU363015"/>
    </source>
</evidence>
<dbReference type="STRING" id="641025.SAMN05421507_109104"/>
<dbReference type="RefSeq" id="WP_090099750.1">
    <property type="nucleotide sequence ID" value="NZ_FNIX01000009.1"/>
</dbReference>
<dbReference type="PANTHER" id="PTHR31223:SF70">
    <property type="entry name" value="LOG FAMILY PROTEIN YJL055W"/>
    <property type="match status" value="1"/>
</dbReference>
<protein>
    <recommendedName>
        <fullName evidence="2">Cytokinin riboside 5'-monophosphate phosphoribohydrolase</fullName>
        <ecNumber evidence="2">3.2.2.n1</ecNumber>
    </recommendedName>
</protein>
<dbReference type="InterPro" id="IPR005269">
    <property type="entry name" value="LOG"/>
</dbReference>
<dbReference type="Proteomes" id="UP000199691">
    <property type="component" value="Unassembled WGS sequence"/>
</dbReference>
<dbReference type="InterPro" id="IPR031100">
    <property type="entry name" value="LOG_fam"/>
</dbReference>
<comment type="catalytic activity">
    <reaction evidence="2">
        <text>9-ribosyl-trans-zeatin 5'-phosphate + H2O = trans-zeatin + D-ribose 5-phosphate</text>
        <dbReference type="Rhea" id="RHEA:48564"/>
        <dbReference type="ChEBI" id="CHEBI:15377"/>
        <dbReference type="ChEBI" id="CHEBI:16522"/>
        <dbReference type="ChEBI" id="CHEBI:78346"/>
        <dbReference type="ChEBI" id="CHEBI:87947"/>
        <dbReference type="EC" id="3.2.2.n1"/>
    </reaction>
</comment>
<dbReference type="GO" id="GO:0005829">
    <property type="term" value="C:cytosol"/>
    <property type="evidence" value="ECO:0007669"/>
    <property type="project" value="TreeGrafter"/>
</dbReference>
<evidence type="ECO:0000313" key="4">
    <source>
        <dbReference type="Proteomes" id="UP000199691"/>
    </source>
</evidence>
<organism evidence="3 4">
    <name type="scientific">Lentzea jiangxiensis</name>
    <dbReference type="NCBI Taxonomy" id="641025"/>
    <lineage>
        <taxon>Bacteria</taxon>
        <taxon>Bacillati</taxon>
        <taxon>Actinomycetota</taxon>
        <taxon>Actinomycetes</taxon>
        <taxon>Pseudonocardiales</taxon>
        <taxon>Pseudonocardiaceae</taxon>
        <taxon>Lentzea</taxon>
    </lineage>
</organism>
<gene>
    <name evidence="3" type="ORF">SAMN05421507_109104</name>
</gene>
<dbReference type="PANTHER" id="PTHR31223">
    <property type="entry name" value="LOG FAMILY PROTEIN YJL055W"/>
    <property type="match status" value="1"/>
</dbReference>
<keyword evidence="2" id="KW-0203">Cytokinin biosynthesis</keyword>
<dbReference type="GO" id="GO:0102682">
    <property type="term" value="F:cytokinin riboside 5'-monophosphate phosphoribohydrolase activity"/>
    <property type="evidence" value="ECO:0007669"/>
    <property type="project" value="RHEA"/>
</dbReference>
<comment type="catalytic activity">
    <reaction evidence="2">
        <text>N(6)-(dimethylallyl)adenosine 5'-phosphate + H2O = N(6)-dimethylallyladenine + D-ribose 5-phosphate</text>
        <dbReference type="Rhea" id="RHEA:48560"/>
        <dbReference type="ChEBI" id="CHEBI:15377"/>
        <dbReference type="ChEBI" id="CHEBI:17660"/>
        <dbReference type="ChEBI" id="CHEBI:57526"/>
        <dbReference type="ChEBI" id="CHEBI:78346"/>
        <dbReference type="EC" id="3.2.2.n1"/>
    </reaction>
</comment>
<dbReference type="Pfam" id="PF03641">
    <property type="entry name" value="Lysine_decarbox"/>
    <property type="match status" value="1"/>
</dbReference>
<evidence type="ECO:0000313" key="3">
    <source>
        <dbReference type="EMBL" id="SDP48537.1"/>
    </source>
</evidence>
<dbReference type="GO" id="GO:0009691">
    <property type="term" value="P:cytokinin biosynthetic process"/>
    <property type="evidence" value="ECO:0007669"/>
    <property type="project" value="UniProtKB-UniRule"/>
</dbReference>
<dbReference type="AlphaFoldDB" id="A0A1H0T389"/>
<name>A0A1H0T389_9PSEU</name>
<dbReference type="NCBIfam" id="TIGR00730">
    <property type="entry name" value="Rossman fold protein, TIGR00730 family"/>
    <property type="match status" value="1"/>
</dbReference>
<dbReference type="SUPFAM" id="SSF102405">
    <property type="entry name" value="MCP/YpsA-like"/>
    <property type="match status" value="1"/>
</dbReference>
<reference evidence="4" key="1">
    <citation type="submission" date="2016-10" db="EMBL/GenBank/DDBJ databases">
        <authorList>
            <person name="Varghese N."/>
            <person name="Submissions S."/>
        </authorList>
    </citation>
    <scope>NUCLEOTIDE SEQUENCE [LARGE SCALE GENOMIC DNA]</scope>
    <source>
        <strain evidence="4">CGMCC 4.6609</strain>
    </source>
</reference>
<keyword evidence="4" id="KW-1185">Reference proteome</keyword>
<comment type="similarity">
    <text evidence="1 2">Belongs to the LOG family.</text>
</comment>
<dbReference type="EC" id="3.2.2.n1" evidence="2"/>
<dbReference type="OrthoDB" id="9801098at2"/>
<evidence type="ECO:0000256" key="1">
    <source>
        <dbReference type="ARBA" id="ARBA00006763"/>
    </source>
</evidence>
<dbReference type="Gene3D" id="3.40.50.450">
    <property type="match status" value="1"/>
</dbReference>
<proteinExistence type="inferred from homology"/>
<accession>A0A1H0T389</accession>
<keyword evidence="2" id="KW-0378">Hydrolase</keyword>
<dbReference type="EMBL" id="FNIX01000009">
    <property type="protein sequence ID" value="SDP48537.1"/>
    <property type="molecule type" value="Genomic_DNA"/>
</dbReference>